<protein>
    <recommendedName>
        <fullName evidence="6">DNA-binding response regulator</fullName>
    </recommendedName>
</protein>
<dbReference type="Pfam" id="PF00072">
    <property type="entry name" value="Response_reg"/>
    <property type="match status" value="1"/>
</dbReference>
<feature type="domain" description="HTH luxR-type" evidence="3">
    <location>
        <begin position="151"/>
        <end position="216"/>
    </location>
</feature>
<keyword evidence="1" id="KW-0597">Phosphoprotein</keyword>
<sequence>MGDQIRVVIADDHKLLREMLCQTLRQEKGIKVVGEAGNGLQAIDVISDLKPDIVLLDIIMPEMNGLKVLPAIREISPETKALMLTVSKDETMILKALKAGAKGYLSKDVGISDLIKAIQAVHQGELWVERKLMARFFEGGIIADPKGEDQSGKTKEGLTPREQEVLCLLTKGSTNKELAKDLFISEKTVKSHLNSIFRKLKVSRRLQAILYAIRQGMS</sequence>
<name>A0A0F9RXM6_9ZZZZ</name>
<evidence type="ECO:0008006" key="6">
    <source>
        <dbReference type="Google" id="ProtNLM"/>
    </source>
</evidence>
<evidence type="ECO:0000259" key="3">
    <source>
        <dbReference type="PROSITE" id="PS50043"/>
    </source>
</evidence>
<dbReference type="SUPFAM" id="SSF52172">
    <property type="entry name" value="CheY-like"/>
    <property type="match status" value="1"/>
</dbReference>
<dbReference type="InterPro" id="IPR000792">
    <property type="entry name" value="Tscrpt_reg_LuxR_C"/>
</dbReference>
<dbReference type="InterPro" id="IPR039420">
    <property type="entry name" value="WalR-like"/>
</dbReference>
<dbReference type="SUPFAM" id="SSF46894">
    <property type="entry name" value="C-terminal effector domain of the bipartite response regulators"/>
    <property type="match status" value="1"/>
</dbReference>
<dbReference type="InterPro" id="IPR011006">
    <property type="entry name" value="CheY-like_superfamily"/>
</dbReference>
<dbReference type="SMART" id="SM00421">
    <property type="entry name" value="HTH_LUXR"/>
    <property type="match status" value="1"/>
</dbReference>
<gene>
    <name evidence="5" type="ORF">LCGC14_0841560</name>
</gene>
<evidence type="ECO:0000256" key="1">
    <source>
        <dbReference type="ARBA" id="ARBA00022553"/>
    </source>
</evidence>
<organism evidence="5">
    <name type="scientific">marine sediment metagenome</name>
    <dbReference type="NCBI Taxonomy" id="412755"/>
    <lineage>
        <taxon>unclassified sequences</taxon>
        <taxon>metagenomes</taxon>
        <taxon>ecological metagenomes</taxon>
    </lineage>
</organism>
<dbReference type="InterPro" id="IPR016032">
    <property type="entry name" value="Sig_transdc_resp-reg_C-effctor"/>
</dbReference>
<dbReference type="Gene3D" id="3.40.50.2300">
    <property type="match status" value="1"/>
</dbReference>
<dbReference type="GO" id="GO:0006355">
    <property type="term" value="P:regulation of DNA-templated transcription"/>
    <property type="evidence" value="ECO:0007669"/>
    <property type="project" value="InterPro"/>
</dbReference>
<dbReference type="InterPro" id="IPR058245">
    <property type="entry name" value="NreC/VraR/RcsB-like_REC"/>
</dbReference>
<keyword evidence="2" id="KW-0238">DNA-binding</keyword>
<dbReference type="PROSITE" id="PS50110">
    <property type="entry name" value="RESPONSE_REGULATORY"/>
    <property type="match status" value="1"/>
</dbReference>
<comment type="caution">
    <text evidence="5">The sequence shown here is derived from an EMBL/GenBank/DDBJ whole genome shotgun (WGS) entry which is preliminary data.</text>
</comment>
<dbReference type="InterPro" id="IPR001789">
    <property type="entry name" value="Sig_transdc_resp-reg_receiver"/>
</dbReference>
<proteinExistence type="predicted"/>
<evidence type="ECO:0000313" key="5">
    <source>
        <dbReference type="EMBL" id="KKN29686.1"/>
    </source>
</evidence>
<dbReference type="CDD" id="cd06170">
    <property type="entry name" value="LuxR_C_like"/>
    <property type="match status" value="1"/>
</dbReference>
<reference evidence="5" key="1">
    <citation type="journal article" date="2015" name="Nature">
        <title>Complex archaea that bridge the gap between prokaryotes and eukaryotes.</title>
        <authorList>
            <person name="Spang A."/>
            <person name="Saw J.H."/>
            <person name="Jorgensen S.L."/>
            <person name="Zaremba-Niedzwiedzka K."/>
            <person name="Martijn J."/>
            <person name="Lind A.E."/>
            <person name="van Eijk R."/>
            <person name="Schleper C."/>
            <person name="Guy L."/>
            <person name="Ettema T.J."/>
        </authorList>
    </citation>
    <scope>NUCLEOTIDE SEQUENCE</scope>
</reference>
<dbReference type="GO" id="GO:0000160">
    <property type="term" value="P:phosphorelay signal transduction system"/>
    <property type="evidence" value="ECO:0007669"/>
    <property type="project" value="InterPro"/>
</dbReference>
<dbReference type="EMBL" id="LAZR01002466">
    <property type="protein sequence ID" value="KKN29686.1"/>
    <property type="molecule type" value="Genomic_DNA"/>
</dbReference>
<evidence type="ECO:0000256" key="2">
    <source>
        <dbReference type="ARBA" id="ARBA00023125"/>
    </source>
</evidence>
<dbReference type="GO" id="GO:0003677">
    <property type="term" value="F:DNA binding"/>
    <property type="evidence" value="ECO:0007669"/>
    <property type="project" value="UniProtKB-KW"/>
</dbReference>
<dbReference type="PRINTS" id="PR00038">
    <property type="entry name" value="HTHLUXR"/>
</dbReference>
<dbReference type="PANTHER" id="PTHR43214">
    <property type="entry name" value="TWO-COMPONENT RESPONSE REGULATOR"/>
    <property type="match status" value="1"/>
</dbReference>
<feature type="domain" description="Response regulatory" evidence="4">
    <location>
        <begin position="6"/>
        <end position="122"/>
    </location>
</feature>
<dbReference type="PROSITE" id="PS50043">
    <property type="entry name" value="HTH_LUXR_2"/>
    <property type="match status" value="1"/>
</dbReference>
<evidence type="ECO:0000259" key="4">
    <source>
        <dbReference type="PROSITE" id="PS50110"/>
    </source>
</evidence>
<dbReference type="CDD" id="cd17535">
    <property type="entry name" value="REC_NarL-like"/>
    <property type="match status" value="1"/>
</dbReference>
<accession>A0A0F9RXM6</accession>
<dbReference type="Pfam" id="PF00196">
    <property type="entry name" value="GerE"/>
    <property type="match status" value="1"/>
</dbReference>
<dbReference type="SMART" id="SM00448">
    <property type="entry name" value="REC"/>
    <property type="match status" value="1"/>
</dbReference>
<dbReference type="AlphaFoldDB" id="A0A0F9RXM6"/>